<comment type="caution">
    <text evidence="2">The sequence shown here is derived from an EMBL/GenBank/DDBJ whole genome shotgun (WGS) entry which is preliminary data.</text>
</comment>
<dbReference type="EMBL" id="QGKW02001911">
    <property type="protein sequence ID" value="KAF2566565.1"/>
    <property type="molecule type" value="Genomic_DNA"/>
</dbReference>
<dbReference type="Proteomes" id="UP000712281">
    <property type="component" value="Unassembled WGS sequence"/>
</dbReference>
<organism evidence="2 3">
    <name type="scientific">Brassica cretica</name>
    <name type="common">Mustard</name>
    <dbReference type="NCBI Taxonomy" id="69181"/>
    <lineage>
        <taxon>Eukaryota</taxon>
        <taxon>Viridiplantae</taxon>
        <taxon>Streptophyta</taxon>
        <taxon>Embryophyta</taxon>
        <taxon>Tracheophyta</taxon>
        <taxon>Spermatophyta</taxon>
        <taxon>Magnoliopsida</taxon>
        <taxon>eudicotyledons</taxon>
        <taxon>Gunneridae</taxon>
        <taxon>Pentapetalae</taxon>
        <taxon>rosids</taxon>
        <taxon>malvids</taxon>
        <taxon>Brassicales</taxon>
        <taxon>Brassicaceae</taxon>
        <taxon>Brassiceae</taxon>
        <taxon>Brassica</taxon>
    </lineage>
</organism>
<protein>
    <submittedName>
        <fullName evidence="2">Uncharacterized protein</fullName>
    </submittedName>
</protein>
<evidence type="ECO:0000313" key="2">
    <source>
        <dbReference type="EMBL" id="KAF2566565.1"/>
    </source>
</evidence>
<accession>A0A8S9IAV3</accession>
<sequence length="139" mass="15875">MAELDRPRDQLGGTSPARQIAELDRQHDQLGGWPVRGEMNQCVDKAVKYGRCTAWPVRALALSMHITKNSSLVDPYTFVVHLIRKWLYHPYWSVHTPCPIFAPSAIFSQTPPKPSQDQSKSLLDLTSQDRYFRALLKLD</sequence>
<dbReference type="AlphaFoldDB" id="A0A8S9IAV3"/>
<feature type="region of interest" description="Disordered" evidence="1">
    <location>
        <begin position="1"/>
        <end position="20"/>
    </location>
</feature>
<name>A0A8S9IAV3_BRACR</name>
<gene>
    <name evidence="2" type="ORF">F2Q68_00025508</name>
</gene>
<proteinExistence type="predicted"/>
<evidence type="ECO:0000313" key="3">
    <source>
        <dbReference type="Proteomes" id="UP000712281"/>
    </source>
</evidence>
<reference evidence="2" key="1">
    <citation type="submission" date="2019-12" db="EMBL/GenBank/DDBJ databases">
        <title>Genome sequencing and annotation of Brassica cretica.</title>
        <authorList>
            <person name="Studholme D.J."/>
            <person name="Sarris P.F."/>
        </authorList>
    </citation>
    <scope>NUCLEOTIDE SEQUENCE</scope>
    <source>
        <strain evidence="2">PFS-001/15</strain>
        <tissue evidence="2">Leaf</tissue>
    </source>
</reference>
<evidence type="ECO:0000256" key="1">
    <source>
        <dbReference type="SAM" id="MobiDB-lite"/>
    </source>
</evidence>